<proteinExistence type="evidence at protein level"/>
<sequence length="470" mass="50309">MADSAPSIPGVIASLQAYSTALSAFTAAWRAVETHASTLDSALAARLAGFSELELICSAMDGAGLRAYLTEHRDELKDPTRALDAALQVAPDPGLLVLSAAASFCRTLPEVAKSDGSVKASCRLLIALLDRLRAIGVKPSPEAREEARAVATDWKRGKRIGTETMFKQETFAFLHLVGVFGLVEDVGGTSEVLDLVVSISGRERAVDAFVVLGLDLDQHMPIAGKMIRIRGDDLATQNAADAKERTLIGTLQKFIKEQKLEELPIFEEANKRMAHLDQQSAERKRTAAAAAAAARKVSKNIEEQQKRIQELMQPAKRPRSENVVKGSSGQNVNFAGTSTQQFKPQQSIHKAGVSNQYQAALTQNVLPAIAQISQLVAGSHRPVGIPNQALAVPPQYGSGSANYYGVTSTRPYRPITLPPGPGALNGPSAQASSRSRLYSGDPLAAVSRSSDKKGSSYKYSLSSMSTYDRK</sequence>
<evidence type="ECO:0000313" key="7">
    <source>
        <dbReference type="EnsemblPlants" id="Zm00001eb008310_P002"/>
    </source>
</evidence>
<feature type="compositionally biased region" description="Polar residues" evidence="5">
    <location>
        <begin position="427"/>
        <end position="436"/>
    </location>
</feature>
<dbReference type="Proteomes" id="UP000007305">
    <property type="component" value="Chromosome 1"/>
</dbReference>
<dbReference type="OrthoDB" id="1166059at2759"/>
<dbReference type="AlphaFoldDB" id="A0A1D6JSI1"/>
<dbReference type="GO" id="GO:0030154">
    <property type="term" value="P:cell differentiation"/>
    <property type="evidence" value="ECO:0007669"/>
    <property type="project" value="UniProtKB-KW"/>
</dbReference>
<reference evidence="7" key="2">
    <citation type="submission" date="2019-07" db="EMBL/GenBank/DDBJ databases">
        <authorList>
            <person name="Seetharam A."/>
            <person name="Woodhouse M."/>
            <person name="Cannon E."/>
        </authorList>
    </citation>
    <scope>NUCLEOTIDE SEQUENCE [LARGE SCALE GENOMIC DNA]</scope>
    <source>
        <strain evidence="7">cv. B73</strain>
    </source>
</reference>
<reference evidence="7" key="3">
    <citation type="submission" date="2021-05" db="UniProtKB">
        <authorList>
            <consortium name="EnsemblPlants"/>
        </authorList>
    </citation>
    <scope>IDENTIFICATION</scope>
    <source>
        <strain evidence="7">cv. B73</strain>
    </source>
</reference>
<gene>
    <name evidence="7" type="primary">LOC100279474</name>
    <name evidence="6" type="ORF">ZEAMMB73_Zm00001d028173</name>
</gene>
<keyword evidence="3 4" id="KW-0287">Flowering</keyword>
<evidence type="ECO:0000313" key="6">
    <source>
        <dbReference type="EMBL" id="ONL94873.1"/>
    </source>
</evidence>
<comment type="similarity">
    <text evidence="1 4">Belongs to the Frigida family.</text>
</comment>
<dbReference type="PANTHER" id="PTHR31791">
    <property type="entry name" value="FRIGIDA-LIKE PROTEIN 3-RELATED"/>
    <property type="match status" value="1"/>
</dbReference>
<keyword evidence="8" id="KW-1185">Reference proteome</keyword>
<evidence type="ECO:0000256" key="5">
    <source>
        <dbReference type="SAM" id="MobiDB-lite"/>
    </source>
</evidence>
<dbReference type="PANTHER" id="PTHR31791:SF68">
    <property type="entry name" value="FRIGIDA-LIKE PROTEIN"/>
    <property type="match status" value="1"/>
</dbReference>
<evidence type="ECO:0000256" key="4">
    <source>
        <dbReference type="RuleBase" id="RU364012"/>
    </source>
</evidence>
<dbReference type="InterPro" id="IPR012474">
    <property type="entry name" value="Frigida"/>
</dbReference>
<organism evidence="6">
    <name type="scientific">Zea mays</name>
    <name type="common">Maize</name>
    <dbReference type="NCBI Taxonomy" id="4577"/>
    <lineage>
        <taxon>Eukaryota</taxon>
        <taxon>Viridiplantae</taxon>
        <taxon>Streptophyta</taxon>
        <taxon>Embryophyta</taxon>
        <taxon>Tracheophyta</taxon>
        <taxon>Spermatophyta</taxon>
        <taxon>Magnoliopsida</taxon>
        <taxon>Liliopsida</taxon>
        <taxon>Poales</taxon>
        <taxon>Poaceae</taxon>
        <taxon>PACMAD clade</taxon>
        <taxon>Panicoideae</taxon>
        <taxon>Andropogonodae</taxon>
        <taxon>Andropogoneae</taxon>
        <taxon>Tripsacinae</taxon>
        <taxon>Zea</taxon>
    </lineage>
</organism>
<evidence type="ECO:0000256" key="3">
    <source>
        <dbReference type="ARBA" id="ARBA00023089"/>
    </source>
</evidence>
<dbReference type="EMBL" id="CM007647">
    <property type="protein sequence ID" value="ONL94873.1"/>
    <property type="molecule type" value="Genomic_DNA"/>
</dbReference>
<keyword evidence="2 4" id="KW-0221">Differentiation</keyword>
<dbReference type="Gramene" id="Zm00001eb008310_T002">
    <property type="protein sequence ID" value="Zm00001eb008310_P002"/>
    <property type="gene ID" value="Zm00001eb008310"/>
</dbReference>
<dbReference type="ExpressionAtlas" id="A0A1D6JSI1">
    <property type="expression patterns" value="baseline and differential"/>
</dbReference>
<feature type="compositionally biased region" description="Low complexity" evidence="5">
    <location>
        <begin position="456"/>
        <end position="470"/>
    </location>
</feature>
<dbReference type="Pfam" id="PF07899">
    <property type="entry name" value="Frigida"/>
    <property type="match status" value="1"/>
</dbReference>
<accession>A0A1D6JSI1</accession>
<evidence type="ECO:0000256" key="2">
    <source>
        <dbReference type="ARBA" id="ARBA00022782"/>
    </source>
</evidence>
<evidence type="ECO:0000313" key="8">
    <source>
        <dbReference type="Proteomes" id="UP000007305"/>
    </source>
</evidence>
<evidence type="ECO:0007829" key="9">
    <source>
        <dbReference type="PeptideAtlas" id="A0A1D6JSI1"/>
    </source>
</evidence>
<protein>
    <recommendedName>
        <fullName evidence="4">FRIGIDA-like protein</fullName>
    </recommendedName>
</protein>
<keyword evidence="9" id="KW-1267">Proteomics identification</keyword>
<dbReference type="GO" id="GO:0009908">
    <property type="term" value="P:flower development"/>
    <property type="evidence" value="ECO:0007669"/>
    <property type="project" value="UniProtKB-KW"/>
</dbReference>
<reference evidence="6 8" key="1">
    <citation type="submission" date="2015-12" db="EMBL/GenBank/DDBJ databases">
        <title>Update maize B73 reference genome by single molecule sequencing technologies.</title>
        <authorList>
            <consortium name="Maize Genome Sequencing Project"/>
            <person name="Ware D."/>
        </authorList>
    </citation>
    <scope>NUCLEOTIDE SEQUENCE [LARGE SCALE GENOMIC DNA]</scope>
    <source>
        <strain evidence="8">cv. B73</strain>
        <tissue evidence="6">Seedling</tissue>
    </source>
</reference>
<keyword evidence="4" id="KW-0217">Developmental protein</keyword>
<evidence type="ECO:0000256" key="1">
    <source>
        <dbReference type="ARBA" id="ARBA00008956"/>
    </source>
</evidence>
<feature type="region of interest" description="Disordered" evidence="5">
    <location>
        <begin position="412"/>
        <end position="470"/>
    </location>
</feature>
<name>A0A1D6JSI1_MAIZE</name>
<dbReference type="EnsemblPlants" id="Zm00001eb008310_T002">
    <property type="protein sequence ID" value="Zm00001eb008310_P002"/>
    <property type="gene ID" value="Zm00001eb008310"/>
</dbReference>